<sequence length="513" mass="57381">MPKKGSPTCSYYFDVRYVPIEPYPSHVLFIFDTTTSKAKQPHIVERLPVGLDERKSGIVFFPETAEHAASEVAKGLIKRLALNHDKLDLSTDDPDLVQSVTSELAKLGHPRLRIQTRNLVALSQRYFNDIFGELMGKAVPPLSSTAMSFFPPSQSIGFHNFRPPSPNVGKQGNDKEFNDLNAKAQYVSCLGNARPPAVSVEDINHDIPTELRKLEMLLAAKPFLVVRREADEGIAEAQLDYAIRLKVGLGCPPDSRLARDYLSKAASNPSAPPVTRSIAHSNLMDWYMESSDLRTRNLFLAAHHAEQALLHASDRPAPAVLMFGKRLDAHIKENGMHVMRYMYERVWAAKRKREEEYKAQLAANEKKRLKRPNAYRCAAERCGMEASHGKLFARCGGKCDLDKKPSYCSPKCRAYTFVQKEDWPNHKPFCKPGMPCSVLDTTMPGGLGANRRKDKLVGLPIRNQEGKTVTVLSSSTVDTDELKELRDNMAASSIGGSIPRDILTHMQLEKWQV</sequence>
<gene>
    <name evidence="1" type="ORF">V5O48_014212</name>
</gene>
<evidence type="ECO:0008006" key="3">
    <source>
        <dbReference type="Google" id="ProtNLM"/>
    </source>
</evidence>
<dbReference type="EMBL" id="JBAHYK010001497">
    <property type="protein sequence ID" value="KAL0567783.1"/>
    <property type="molecule type" value="Genomic_DNA"/>
</dbReference>
<dbReference type="SMART" id="SM00671">
    <property type="entry name" value="SEL1"/>
    <property type="match status" value="1"/>
</dbReference>
<name>A0ABR3EXY9_9AGAR</name>
<evidence type="ECO:0000313" key="2">
    <source>
        <dbReference type="Proteomes" id="UP001465976"/>
    </source>
</evidence>
<protein>
    <recommendedName>
        <fullName evidence="3">MYND-type domain-containing protein</fullName>
    </recommendedName>
</protein>
<keyword evidence="2" id="KW-1185">Reference proteome</keyword>
<dbReference type="Gene3D" id="1.25.40.10">
    <property type="entry name" value="Tetratricopeptide repeat domain"/>
    <property type="match status" value="1"/>
</dbReference>
<proteinExistence type="predicted"/>
<dbReference type="InterPro" id="IPR006597">
    <property type="entry name" value="Sel1-like"/>
</dbReference>
<dbReference type="InterPro" id="IPR011990">
    <property type="entry name" value="TPR-like_helical_dom_sf"/>
</dbReference>
<accession>A0ABR3EXY9</accession>
<dbReference type="Proteomes" id="UP001465976">
    <property type="component" value="Unassembled WGS sequence"/>
</dbReference>
<comment type="caution">
    <text evidence="1">The sequence shown here is derived from an EMBL/GenBank/DDBJ whole genome shotgun (WGS) entry which is preliminary data.</text>
</comment>
<evidence type="ECO:0000313" key="1">
    <source>
        <dbReference type="EMBL" id="KAL0567783.1"/>
    </source>
</evidence>
<reference evidence="1 2" key="1">
    <citation type="submission" date="2024-02" db="EMBL/GenBank/DDBJ databases">
        <title>A draft genome for the cacao thread blight pathogen Marasmius crinis-equi.</title>
        <authorList>
            <person name="Cohen S.P."/>
            <person name="Baruah I.K."/>
            <person name="Amoako-Attah I."/>
            <person name="Bukari Y."/>
            <person name="Meinhardt L.W."/>
            <person name="Bailey B.A."/>
        </authorList>
    </citation>
    <scope>NUCLEOTIDE SEQUENCE [LARGE SCALE GENOMIC DNA]</scope>
    <source>
        <strain evidence="1 2">GH-76</strain>
    </source>
</reference>
<organism evidence="1 2">
    <name type="scientific">Marasmius crinis-equi</name>
    <dbReference type="NCBI Taxonomy" id="585013"/>
    <lineage>
        <taxon>Eukaryota</taxon>
        <taxon>Fungi</taxon>
        <taxon>Dikarya</taxon>
        <taxon>Basidiomycota</taxon>
        <taxon>Agaricomycotina</taxon>
        <taxon>Agaricomycetes</taxon>
        <taxon>Agaricomycetidae</taxon>
        <taxon>Agaricales</taxon>
        <taxon>Marasmiineae</taxon>
        <taxon>Marasmiaceae</taxon>
        <taxon>Marasmius</taxon>
    </lineage>
</organism>